<dbReference type="Pfam" id="PF11142">
    <property type="entry name" value="DUF2917"/>
    <property type="match status" value="1"/>
</dbReference>
<dbReference type="KEGG" id="cbw:RR42_m0322"/>
<protein>
    <recommendedName>
        <fullName evidence="3">DUF2917 domain-containing protein</fullName>
    </recommendedName>
</protein>
<dbReference type="EMBL" id="CP010536">
    <property type="protein sequence ID" value="AJG17736.1"/>
    <property type="molecule type" value="Genomic_DNA"/>
</dbReference>
<gene>
    <name evidence="1" type="ORF">RR42_m0322</name>
</gene>
<dbReference type="InterPro" id="IPR021317">
    <property type="entry name" value="DUF2917"/>
</dbReference>
<evidence type="ECO:0000313" key="1">
    <source>
        <dbReference type="EMBL" id="AJG17736.1"/>
    </source>
</evidence>
<dbReference type="AlphaFoldDB" id="A0A0C4YB09"/>
<dbReference type="SUPFAM" id="SSF51182">
    <property type="entry name" value="RmlC-like cupins"/>
    <property type="match status" value="1"/>
</dbReference>
<accession>A0A0C4YB09</accession>
<sequence>MEVPALAGPVGTADMAAMQNRSDEMRELRIFEFDEPGQPVSWRAREGQRVKAVEGRLWLTVEGHHADIWLLPGAVFALPAGARVWLSGESEGARFTLAETPAPSSWRWLGGLASALKRRFGERRASGAGQCPEPGL</sequence>
<organism evidence="1 2">
    <name type="scientific">Cupriavidus basilensis</name>
    <dbReference type="NCBI Taxonomy" id="68895"/>
    <lineage>
        <taxon>Bacteria</taxon>
        <taxon>Pseudomonadati</taxon>
        <taxon>Pseudomonadota</taxon>
        <taxon>Betaproteobacteria</taxon>
        <taxon>Burkholderiales</taxon>
        <taxon>Burkholderiaceae</taxon>
        <taxon>Cupriavidus</taxon>
    </lineage>
</organism>
<evidence type="ECO:0000313" key="2">
    <source>
        <dbReference type="Proteomes" id="UP000031843"/>
    </source>
</evidence>
<dbReference type="InterPro" id="IPR011051">
    <property type="entry name" value="RmlC_Cupin_sf"/>
</dbReference>
<evidence type="ECO:0008006" key="3">
    <source>
        <dbReference type="Google" id="ProtNLM"/>
    </source>
</evidence>
<dbReference type="Proteomes" id="UP000031843">
    <property type="component" value="Chromosome main"/>
</dbReference>
<proteinExistence type="predicted"/>
<keyword evidence="2" id="KW-1185">Reference proteome</keyword>
<name>A0A0C4YB09_9BURK</name>
<reference evidence="1 2" key="1">
    <citation type="journal article" date="2015" name="Genome Announc.">
        <title>Complete Genome Sequence of Cupriavidus basilensis 4G11, Isolated from the Oak Ridge Field Research Center Site.</title>
        <authorList>
            <person name="Ray J."/>
            <person name="Waters R.J."/>
            <person name="Skerker J.M."/>
            <person name="Kuehl J.V."/>
            <person name="Price M.N."/>
            <person name="Huang J."/>
            <person name="Chakraborty R."/>
            <person name="Arkin A.P."/>
            <person name="Deutschbauer A."/>
        </authorList>
    </citation>
    <scope>NUCLEOTIDE SEQUENCE [LARGE SCALE GENOMIC DNA]</scope>
    <source>
        <strain evidence="1">4G11</strain>
    </source>
</reference>